<dbReference type="PANTHER" id="PTHR48207:SF3">
    <property type="entry name" value="SUCCINATE--HYDROXYMETHYLGLUTARATE COA-TRANSFERASE"/>
    <property type="match status" value="1"/>
</dbReference>
<dbReference type="InterPro" id="IPR003673">
    <property type="entry name" value="CoA-Trfase_fam_III"/>
</dbReference>
<dbReference type="EMBL" id="CASHTH010000290">
    <property type="protein sequence ID" value="CAI7996961.1"/>
    <property type="molecule type" value="Genomic_DNA"/>
</dbReference>
<comment type="similarity">
    <text evidence="1">Belongs to the CoA-transferase III family.</text>
</comment>
<dbReference type="Proteomes" id="UP001174909">
    <property type="component" value="Unassembled WGS sequence"/>
</dbReference>
<evidence type="ECO:0000256" key="2">
    <source>
        <dbReference type="ARBA" id="ARBA00022679"/>
    </source>
</evidence>
<gene>
    <name evidence="3" type="ORF">GBAR_LOCUS2013</name>
</gene>
<dbReference type="Gene3D" id="3.40.50.10540">
    <property type="entry name" value="Crotonobetainyl-coa:carnitine coa-transferase, domain 1"/>
    <property type="match status" value="1"/>
</dbReference>
<dbReference type="GO" id="GO:0008410">
    <property type="term" value="F:CoA-transferase activity"/>
    <property type="evidence" value="ECO:0007669"/>
    <property type="project" value="TreeGrafter"/>
</dbReference>
<evidence type="ECO:0000313" key="4">
    <source>
        <dbReference type="Proteomes" id="UP001174909"/>
    </source>
</evidence>
<dbReference type="AlphaFoldDB" id="A0AA35QY70"/>
<protein>
    <submittedName>
        <fullName evidence="3">Succinate--hydroxymethylglutarate CoA-transferase</fullName>
    </submittedName>
</protein>
<keyword evidence="2" id="KW-0808">Transferase</keyword>
<dbReference type="InterPro" id="IPR050483">
    <property type="entry name" value="CoA-transferase_III_domain"/>
</dbReference>
<dbReference type="PANTHER" id="PTHR48207">
    <property type="entry name" value="SUCCINATE--HYDROXYMETHYLGLUTARATE COA-TRANSFERASE"/>
    <property type="match status" value="1"/>
</dbReference>
<comment type="caution">
    <text evidence="3">The sequence shown here is derived from an EMBL/GenBank/DDBJ whole genome shotgun (WGS) entry which is preliminary data.</text>
</comment>
<reference evidence="3" key="1">
    <citation type="submission" date="2023-03" db="EMBL/GenBank/DDBJ databases">
        <authorList>
            <person name="Steffen K."/>
            <person name="Cardenas P."/>
        </authorList>
    </citation>
    <scope>NUCLEOTIDE SEQUENCE</scope>
</reference>
<accession>A0AA35QY70</accession>
<evidence type="ECO:0000313" key="3">
    <source>
        <dbReference type="EMBL" id="CAI7996961.1"/>
    </source>
</evidence>
<evidence type="ECO:0000256" key="1">
    <source>
        <dbReference type="ARBA" id="ARBA00008383"/>
    </source>
</evidence>
<sequence>MMLGDMGADIVKIEEPQNGDETRSWTPFWNGESTQFVSFNRNKRSLSLNLREKEGLEIVRTLAADADVMIESFRAGALDRMGLGYEEIRGINPGIVYCSISGYGRTGPMAEKPGYDLIIQAYSGLMDLTGEPDGMPMRVGFSLVDLFTGMMAFGSIVTALYHKRETGRGQRLEAALLDGQVAALSYHATAYMATGNVPQRMGSGHPSLVPYQSFRASDGNFIVGVANQGLWERFCAGIGRPELLGDPRFKTNDDRVVHRSECIDALNEIFKAKTVAEWVEIIEQCGVPCGPINRVDDVVNDPQVNARNMIAELTHPNVPDLRIPNSPLKLAETPAEIRRPPPLLGQHNDEILNELGYDKDAIALLKEKGVIGKGP</sequence>
<dbReference type="InterPro" id="IPR023606">
    <property type="entry name" value="CoA-Trfase_III_dom_1_sf"/>
</dbReference>
<dbReference type="Gene3D" id="3.30.1540.10">
    <property type="entry name" value="formyl-coa transferase, domain 3"/>
    <property type="match status" value="1"/>
</dbReference>
<keyword evidence="4" id="KW-1185">Reference proteome</keyword>
<name>A0AA35QY70_GEOBA</name>
<dbReference type="SUPFAM" id="SSF89796">
    <property type="entry name" value="CoA-transferase family III (CaiB/BaiF)"/>
    <property type="match status" value="1"/>
</dbReference>
<dbReference type="InterPro" id="IPR044855">
    <property type="entry name" value="CoA-Trfase_III_dom3_sf"/>
</dbReference>
<proteinExistence type="inferred from homology"/>
<organism evidence="3 4">
    <name type="scientific">Geodia barretti</name>
    <name type="common">Barrett's horny sponge</name>
    <dbReference type="NCBI Taxonomy" id="519541"/>
    <lineage>
        <taxon>Eukaryota</taxon>
        <taxon>Metazoa</taxon>
        <taxon>Porifera</taxon>
        <taxon>Demospongiae</taxon>
        <taxon>Heteroscleromorpha</taxon>
        <taxon>Tetractinellida</taxon>
        <taxon>Astrophorina</taxon>
        <taxon>Geodiidae</taxon>
        <taxon>Geodia</taxon>
    </lineage>
</organism>
<dbReference type="Pfam" id="PF02515">
    <property type="entry name" value="CoA_transf_3"/>
    <property type="match status" value="1"/>
</dbReference>